<evidence type="ECO:0000259" key="1">
    <source>
        <dbReference type="Pfam" id="PF08386"/>
    </source>
</evidence>
<dbReference type="AlphaFoldDB" id="A0A3R7HSG7"/>
<name>A0A3R7HSG7_9EURO</name>
<dbReference type="Proteomes" id="UP000215289">
    <property type="component" value="Unassembled WGS sequence"/>
</dbReference>
<protein>
    <recommendedName>
        <fullName evidence="1">Peptidase S33 tripeptidyl aminopeptidase-like C-terminal domain-containing protein</fullName>
    </recommendedName>
</protein>
<keyword evidence="3" id="KW-1185">Reference proteome</keyword>
<dbReference type="Pfam" id="PF08386">
    <property type="entry name" value="Abhydrolase_4"/>
    <property type="match status" value="1"/>
</dbReference>
<dbReference type="EMBL" id="NIDN02000145">
    <property type="protein sequence ID" value="RLL95602.1"/>
    <property type="molecule type" value="Genomic_DNA"/>
</dbReference>
<evidence type="ECO:0000313" key="2">
    <source>
        <dbReference type="EMBL" id="RLL95602.1"/>
    </source>
</evidence>
<dbReference type="InterPro" id="IPR013595">
    <property type="entry name" value="Pept_S33_TAP-like_C"/>
</dbReference>
<organism evidence="2 3">
    <name type="scientific">Aspergillus turcosus</name>
    <dbReference type="NCBI Taxonomy" id="1245748"/>
    <lineage>
        <taxon>Eukaryota</taxon>
        <taxon>Fungi</taxon>
        <taxon>Dikarya</taxon>
        <taxon>Ascomycota</taxon>
        <taxon>Pezizomycotina</taxon>
        <taxon>Eurotiomycetes</taxon>
        <taxon>Eurotiomycetidae</taxon>
        <taxon>Eurotiales</taxon>
        <taxon>Aspergillaceae</taxon>
        <taxon>Aspergillus</taxon>
        <taxon>Aspergillus subgen. Fumigati</taxon>
    </lineage>
</organism>
<gene>
    <name evidence="2" type="ORF">CFD26_104116</name>
</gene>
<reference evidence="2 3" key="1">
    <citation type="submission" date="2018-08" db="EMBL/GenBank/DDBJ databases">
        <title>Draft genome sequences of two Aspergillus turcosus clinical strains isolated from bronchoalveolar lavage fluid: one azole-susceptible and the other azole-resistant.</title>
        <authorList>
            <person name="Parent-Michaud M."/>
            <person name="Dufresne P.J."/>
            <person name="Fournier E."/>
            <person name="Martineau C."/>
            <person name="Moreira S."/>
            <person name="Perkins V."/>
            <person name="De Repentigny L."/>
            <person name="Dufresne S.F."/>
        </authorList>
    </citation>
    <scope>NUCLEOTIDE SEQUENCE [LARGE SCALE GENOMIC DNA]</scope>
    <source>
        <strain evidence="2">HMR AF 1038</strain>
    </source>
</reference>
<sequence length="234" mass="25983">MVYFSMVWLTQRITILGWRANVYDADKALDSFSKYCFQDGARSDRWLLTGNPCNNGSGRNRTIDVNRLIKCVDGYAGHKFENLTDYRKFRNYVDTLTSQSRSPNNATGILWRSFDANPPKSGRLPGSLLETRKTSFPILFVTAGTDPVAPKRGAYKMSSVFPGSIVLTQASVGHTVVASVSMCYLKNVQMSLNGQVPAANTTCQADVLPFELNFIVFWTIDSCLVLPEILAKAN</sequence>
<comment type="caution">
    <text evidence="2">The sequence shown here is derived from an EMBL/GenBank/DDBJ whole genome shotgun (WGS) entry which is preliminary data.</text>
</comment>
<dbReference type="STRING" id="1245748.A0A3R7HSG7"/>
<dbReference type="OrthoDB" id="425534at2759"/>
<feature type="domain" description="Peptidase S33 tripeptidyl aminopeptidase-like C-terminal" evidence="1">
    <location>
        <begin position="131"/>
        <end position="203"/>
    </location>
</feature>
<evidence type="ECO:0000313" key="3">
    <source>
        <dbReference type="Proteomes" id="UP000215289"/>
    </source>
</evidence>
<proteinExistence type="predicted"/>
<accession>A0A3R7HSG7</accession>